<evidence type="ECO:0000313" key="5">
    <source>
        <dbReference type="EnsemblPlants" id="Zm00001eb276420_P001"/>
    </source>
</evidence>
<evidence type="ECO:0000256" key="2">
    <source>
        <dbReference type="SAM" id="MobiDB-lite"/>
    </source>
</evidence>
<dbReference type="GO" id="GO:0004619">
    <property type="term" value="F:phosphoglycerate mutase activity"/>
    <property type="evidence" value="ECO:0007669"/>
    <property type="project" value="UniProtKB-EC"/>
</dbReference>
<dbReference type="Gene3D" id="3.40.1450.10">
    <property type="entry name" value="BPG-independent phosphoglycerate mutase, domain B"/>
    <property type="match status" value="1"/>
</dbReference>
<feature type="region of interest" description="Disordered" evidence="2">
    <location>
        <begin position="24"/>
        <end position="55"/>
    </location>
</feature>
<reference evidence="6" key="1">
    <citation type="journal article" date="2009" name="Science">
        <title>The B73 maize genome: complexity, diversity, and dynamics.</title>
        <authorList>
            <person name="Schnable P.S."/>
            <person name="Ware D."/>
            <person name="Fulton R.S."/>
            <person name="Stein J.C."/>
            <person name="Wei F."/>
            <person name="Pasternak S."/>
            <person name="Liang C."/>
            <person name="Zhang J."/>
            <person name="Fulton L."/>
            <person name="Graves T.A."/>
            <person name="Minx P."/>
            <person name="Reily A.D."/>
            <person name="Courtney L."/>
            <person name="Kruchowski S.S."/>
            <person name="Tomlinson C."/>
            <person name="Strong C."/>
            <person name="Delehaunty K."/>
            <person name="Fronick C."/>
            <person name="Courtney B."/>
            <person name="Rock S.M."/>
            <person name="Belter E."/>
            <person name="Du F."/>
            <person name="Kim K."/>
            <person name="Abbott R.M."/>
            <person name="Cotton M."/>
            <person name="Levy A."/>
            <person name="Marchetto P."/>
            <person name="Ochoa K."/>
            <person name="Jackson S.M."/>
            <person name="Gillam B."/>
            <person name="Chen W."/>
            <person name="Yan L."/>
            <person name="Higginbotham J."/>
            <person name="Cardenas M."/>
            <person name="Waligorski J."/>
            <person name="Applebaum E."/>
            <person name="Phelps L."/>
            <person name="Falcone J."/>
            <person name="Kanchi K."/>
            <person name="Thane T."/>
            <person name="Scimone A."/>
            <person name="Thane N."/>
            <person name="Henke J."/>
            <person name="Wang T."/>
            <person name="Ruppert J."/>
            <person name="Shah N."/>
            <person name="Rotter K."/>
            <person name="Hodges J."/>
            <person name="Ingenthron E."/>
            <person name="Cordes M."/>
            <person name="Kohlberg S."/>
            <person name="Sgro J."/>
            <person name="Delgado B."/>
            <person name="Mead K."/>
            <person name="Chinwalla A."/>
            <person name="Leonard S."/>
            <person name="Crouse K."/>
            <person name="Collura K."/>
            <person name="Kudrna D."/>
            <person name="Currie J."/>
            <person name="He R."/>
            <person name="Angelova A."/>
            <person name="Rajasekar S."/>
            <person name="Mueller T."/>
            <person name="Lomeli R."/>
            <person name="Scara G."/>
            <person name="Ko A."/>
            <person name="Delaney K."/>
            <person name="Wissotski M."/>
            <person name="Lopez G."/>
            <person name="Campos D."/>
            <person name="Braidotti M."/>
            <person name="Ashley E."/>
            <person name="Golser W."/>
            <person name="Kim H."/>
            <person name="Lee S."/>
            <person name="Lin J."/>
            <person name="Dujmic Z."/>
            <person name="Kim W."/>
            <person name="Talag J."/>
            <person name="Zuccolo A."/>
            <person name="Fan C."/>
            <person name="Sebastian A."/>
            <person name="Kramer M."/>
            <person name="Spiegel L."/>
            <person name="Nascimento L."/>
            <person name="Zutavern T."/>
            <person name="Miller B."/>
            <person name="Ambroise C."/>
            <person name="Muller S."/>
            <person name="Spooner W."/>
            <person name="Narechania A."/>
            <person name="Ren L."/>
            <person name="Wei S."/>
            <person name="Kumari S."/>
            <person name="Faga B."/>
            <person name="Levy M.J."/>
            <person name="McMahan L."/>
            <person name="Van Buren P."/>
            <person name="Vaughn M.W."/>
            <person name="Ying K."/>
            <person name="Yeh C.-T."/>
            <person name="Emrich S.J."/>
            <person name="Jia Y."/>
            <person name="Kalyanaraman A."/>
            <person name="Hsia A.-P."/>
            <person name="Barbazuk W.B."/>
            <person name="Baucom R.S."/>
            <person name="Brutnell T.P."/>
            <person name="Carpita N.C."/>
            <person name="Chaparro C."/>
            <person name="Chia J.-M."/>
            <person name="Deragon J.-M."/>
            <person name="Estill J.C."/>
            <person name="Fu Y."/>
            <person name="Jeddeloh J.A."/>
            <person name="Han Y."/>
            <person name="Lee H."/>
            <person name="Li P."/>
            <person name="Lisch D.R."/>
            <person name="Liu S."/>
            <person name="Liu Z."/>
            <person name="Nagel D.H."/>
            <person name="McCann M.C."/>
            <person name="SanMiguel P."/>
            <person name="Myers A.M."/>
            <person name="Nettleton D."/>
            <person name="Nguyen J."/>
            <person name="Penning B.W."/>
            <person name="Ponnala L."/>
            <person name="Schneider K.L."/>
            <person name="Schwartz D.C."/>
            <person name="Sharma A."/>
            <person name="Soderlund C."/>
            <person name="Springer N.M."/>
            <person name="Sun Q."/>
            <person name="Wang H."/>
            <person name="Waterman M."/>
            <person name="Westerman R."/>
            <person name="Wolfgruber T.K."/>
            <person name="Yang L."/>
            <person name="Yu Y."/>
            <person name="Zhang L."/>
            <person name="Zhou S."/>
            <person name="Zhu Q."/>
            <person name="Bennetzen J.L."/>
            <person name="Dawe R.K."/>
            <person name="Jiang J."/>
            <person name="Jiang N."/>
            <person name="Presting G.G."/>
            <person name="Wessler S.R."/>
            <person name="Aluru S."/>
            <person name="Martienssen R.A."/>
            <person name="Clifton S.W."/>
            <person name="McCombie W.R."/>
            <person name="Wing R.A."/>
            <person name="Wilson R.K."/>
        </authorList>
    </citation>
    <scope>NUCLEOTIDE SEQUENCE [LARGE SCALE GENOMIC DNA]</scope>
    <source>
        <strain evidence="6">cv. B73</strain>
    </source>
</reference>
<dbReference type="InterPro" id="IPR036646">
    <property type="entry name" value="PGAM_B_sf"/>
</dbReference>
<dbReference type="InterPro" id="IPR039844">
    <property type="entry name" value="URB1"/>
</dbReference>
<dbReference type="GO" id="GO:0005783">
    <property type="term" value="C:endoplasmic reticulum"/>
    <property type="evidence" value="ECO:0007669"/>
    <property type="project" value="InterPro"/>
</dbReference>
<evidence type="ECO:0000256" key="1">
    <source>
        <dbReference type="ARBA" id="ARBA00000370"/>
    </source>
</evidence>
<reference evidence="5" key="2">
    <citation type="submission" date="2019-07" db="EMBL/GenBank/DDBJ databases">
        <authorList>
            <person name="Seetharam A."/>
            <person name="Woodhouse M."/>
            <person name="Cannon E."/>
        </authorList>
    </citation>
    <scope>NUCLEOTIDE SEQUENCE [LARGE SCALE GENOMIC DNA]</scope>
    <source>
        <strain evidence="5">cv. B73</strain>
    </source>
</reference>
<dbReference type="InParanoid" id="A0A804UAV0"/>
<dbReference type="InterPro" id="IPR011258">
    <property type="entry name" value="BPG-indep_PGM_N"/>
</dbReference>
<dbReference type="GO" id="GO:0032469">
    <property type="term" value="P:endoplasmic reticulum calcium ion homeostasis"/>
    <property type="evidence" value="ECO:0007669"/>
    <property type="project" value="InterPro"/>
</dbReference>
<comment type="catalytic activity">
    <reaction evidence="1">
        <text>(2R)-2-phosphoglycerate = (2R)-3-phosphoglycerate</text>
        <dbReference type="Rhea" id="RHEA:15901"/>
        <dbReference type="ChEBI" id="CHEBI:58272"/>
        <dbReference type="ChEBI" id="CHEBI:58289"/>
        <dbReference type="EC" id="5.4.2.12"/>
    </reaction>
</comment>
<dbReference type="Pfam" id="PF16201">
    <property type="entry name" value="NopRA1"/>
    <property type="match status" value="1"/>
</dbReference>
<dbReference type="Proteomes" id="UP000007305">
    <property type="component" value="Chromosome 6"/>
</dbReference>
<dbReference type="GO" id="GO:0030145">
    <property type="term" value="F:manganese ion binding"/>
    <property type="evidence" value="ECO:0007669"/>
    <property type="project" value="InterPro"/>
</dbReference>
<keyword evidence="6" id="KW-1185">Reference proteome</keyword>
<protein>
    <submittedName>
        <fullName evidence="5">Uncharacterized protein</fullName>
    </submittedName>
</protein>
<dbReference type="GO" id="GO:0005509">
    <property type="term" value="F:calcium ion binding"/>
    <property type="evidence" value="ECO:0007669"/>
    <property type="project" value="InterPro"/>
</dbReference>
<feature type="compositionally biased region" description="Low complexity" evidence="2">
    <location>
        <begin position="37"/>
        <end position="50"/>
    </location>
</feature>
<dbReference type="InterPro" id="IPR032436">
    <property type="entry name" value="URB1_C"/>
</dbReference>
<accession>A0A804UAV0</accession>
<dbReference type="InterPro" id="IPR012879">
    <property type="entry name" value="CCDC47"/>
</dbReference>
<proteinExistence type="predicted"/>
<dbReference type="Pfam" id="PF06415">
    <property type="entry name" value="iPGM_N"/>
    <property type="match status" value="1"/>
</dbReference>
<dbReference type="Gramene" id="Zm00001eb276420_T001">
    <property type="protein sequence ID" value="Zm00001eb276420_P001"/>
    <property type="gene ID" value="Zm00001eb276420"/>
</dbReference>
<dbReference type="AlphaFoldDB" id="A0A804UAV0"/>
<dbReference type="SUPFAM" id="SSF64158">
    <property type="entry name" value="2,3-Bisphosphoglycerate-independent phosphoglycerate mutase, substrate-binding domain"/>
    <property type="match status" value="1"/>
</dbReference>
<dbReference type="EnsemblPlants" id="Zm00001eb276420_T001">
    <property type="protein sequence ID" value="Zm00001eb276420_P001"/>
    <property type="gene ID" value="Zm00001eb276420"/>
</dbReference>
<feature type="domain" description="URB1 C-terminal" evidence="4">
    <location>
        <begin position="392"/>
        <end position="476"/>
    </location>
</feature>
<dbReference type="PANTHER" id="PTHR13500:SF0">
    <property type="entry name" value="NUCLEOLAR PRE-RIBOSOMAL-ASSOCIATED PROTEIN 1"/>
    <property type="match status" value="1"/>
</dbReference>
<evidence type="ECO:0000259" key="3">
    <source>
        <dbReference type="Pfam" id="PF06415"/>
    </source>
</evidence>
<evidence type="ECO:0000313" key="6">
    <source>
        <dbReference type="Proteomes" id="UP000007305"/>
    </source>
</evidence>
<dbReference type="Pfam" id="PF07946">
    <property type="entry name" value="CCDC47"/>
    <property type="match status" value="1"/>
</dbReference>
<name>A0A804UAV0_MAIZE</name>
<evidence type="ECO:0000259" key="4">
    <source>
        <dbReference type="Pfam" id="PF16201"/>
    </source>
</evidence>
<sequence>MADLSRPSDAIAITRLPARPLRVSLASPLGSREGRWNTTTSASNPNPSTRTPRDPTLALDLWDEDKFEGISVLEAIPSDDSVAPAEADQSDPSIEAPAETIPTAKRSPAELLRAFSVEIACVSFLIYFVLNYFMGKRQNENIALAWATKFTTRDSIFDKNFSLLGTGDGKDSGHIVKDSNSDNIEKVCHLCFGLLDRVFERIQVLTVDPSQSNSEYLYYPAQHIQNIVDSVLRHPVITLSLSCSLSNCQNLAYGSLEHLEEALAIFATENLHLIDRFVLNLLALSETDLEIFHLMNEIESPVFQTITEVDHLWGASALKFREELKLDFSKSDTHNTENAEITEKRRALFRENIPVDSKLCAKTSLLYCYKRSTRASVFSLEQLQRDNFADSFEGIPLFPTLLQSSSVHFKAERLWMLRLLSAGSNLADDAKIYKRGRVLELALAFCSSPVSDFESKVLVLKVLENCVKLPVLAHHLEIGIIDCCCKQHAKLVDQALASGKIYDGDGFNYIKESFENGTLHLIRLLSDGGVHSRLDQLQLLLKGVSERGAKKFVCTSLPMGVAFLDGSNVGFVETLENDLLELRGKGIDAQIASGGGRMYVTMDRYENDWDVVKRGWDA</sequence>
<dbReference type="GO" id="GO:0006007">
    <property type="term" value="P:glucose catabolic process"/>
    <property type="evidence" value="ECO:0007669"/>
    <property type="project" value="InterPro"/>
</dbReference>
<feature type="domain" description="BPG-independent PGAM N-terminal" evidence="3">
    <location>
        <begin position="492"/>
        <end position="618"/>
    </location>
</feature>
<organism evidence="5 6">
    <name type="scientific">Zea mays</name>
    <name type="common">Maize</name>
    <dbReference type="NCBI Taxonomy" id="4577"/>
    <lineage>
        <taxon>Eukaryota</taxon>
        <taxon>Viridiplantae</taxon>
        <taxon>Streptophyta</taxon>
        <taxon>Embryophyta</taxon>
        <taxon>Tracheophyta</taxon>
        <taxon>Spermatophyta</taxon>
        <taxon>Magnoliopsida</taxon>
        <taxon>Liliopsida</taxon>
        <taxon>Poales</taxon>
        <taxon>Poaceae</taxon>
        <taxon>PACMAD clade</taxon>
        <taxon>Panicoideae</taxon>
        <taxon>Andropogonodae</taxon>
        <taxon>Andropogoneae</taxon>
        <taxon>Tripsacinae</taxon>
        <taxon>Zea</taxon>
    </lineage>
</organism>
<reference evidence="5" key="3">
    <citation type="submission" date="2021-05" db="UniProtKB">
        <authorList>
            <consortium name="EnsemblPlants"/>
        </authorList>
    </citation>
    <scope>IDENTIFICATION</scope>
    <source>
        <strain evidence="5">cv. B73</strain>
    </source>
</reference>
<dbReference type="PANTHER" id="PTHR13500">
    <property type="entry name" value="NUCLEOLAR PRERIBOSOMAL-ASSOCIATED PROTEIN 1"/>
    <property type="match status" value="1"/>
</dbReference>